<dbReference type="HOGENOM" id="CLU_1263811_0_0_1"/>
<feature type="chain" id="PRO_5003712635" description="Transmembrane protein" evidence="1">
    <location>
        <begin position="22"/>
        <end position="219"/>
    </location>
</feature>
<organism evidence="2 3">
    <name type="scientific">Tetrahymena thermophila (strain SB210)</name>
    <dbReference type="NCBI Taxonomy" id="312017"/>
    <lineage>
        <taxon>Eukaryota</taxon>
        <taxon>Sar</taxon>
        <taxon>Alveolata</taxon>
        <taxon>Ciliophora</taxon>
        <taxon>Intramacronucleata</taxon>
        <taxon>Oligohymenophorea</taxon>
        <taxon>Hymenostomatida</taxon>
        <taxon>Tetrahymenina</taxon>
        <taxon>Tetrahymenidae</taxon>
        <taxon>Tetrahymena</taxon>
    </lineage>
</organism>
<dbReference type="Proteomes" id="UP000009168">
    <property type="component" value="Unassembled WGS sequence"/>
</dbReference>
<keyword evidence="3" id="KW-1185">Reference proteome</keyword>
<feature type="signal peptide" evidence="1">
    <location>
        <begin position="1"/>
        <end position="21"/>
    </location>
</feature>
<accession>I7MG06</accession>
<protein>
    <recommendedName>
        <fullName evidence="4">Transmembrane protein</fullName>
    </recommendedName>
</protein>
<dbReference type="AlphaFoldDB" id="I7MG06"/>
<dbReference type="KEGG" id="tet:TTHERM_00310290"/>
<dbReference type="RefSeq" id="XP_001021104.1">
    <property type="nucleotide sequence ID" value="XM_001021104.1"/>
</dbReference>
<dbReference type="InParanoid" id="I7MG06"/>
<gene>
    <name evidence="2" type="ORF">TTHERM_00310290</name>
</gene>
<dbReference type="GeneID" id="7842767"/>
<name>I7MG06_TETTS</name>
<sequence>MKQIFTSLLLSSYFLLQLVKSCDEIIQCEPNDHECLVQLSLFQTCVSSRCDSYNIESQNAQELSKCYSETCISKYEPFNLLLQKYSNCMIERILKKDLHLNLPTLQTIIDPNLFQKCRQRLADQCVLLSPECPQQLIKEFECAQSCLPPDHYKMIEFCLTRVCKPELVGLQILNQDYVECLSSQYQGQTNPQPSQQVIRSTSEMLIVSLLLLIISTIMY</sequence>
<keyword evidence="1" id="KW-0732">Signal</keyword>
<proteinExistence type="predicted"/>
<evidence type="ECO:0000313" key="2">
    <source>
        <dbReference type="EMBL" id="EAS00859.1"/>
    </source>
</evidence>
<dbReference type="EMBL" id="GG662608">
    <property type="protein sequence ID" value="EAS00859.1"/>
    <property type="molecule type" value="Genomic_DNA"/>
</dbReference>
<evidence type="ECO:0000256" key="1">
    <source>
        <dbReference type="SAM" id="SignalP"/>
    </source>
</evidence>
<evidence type="ECO:0008006" key="4">
    <source>
        <dbReference type="Google" id="ProtNLM"/>
    </source>
</evidence>
<reference evidence="3" key="1">
    <citation type="journal article" date="2006" name="PLoS Biol.">
        <title>Macronuclear genome sequence of the ciliate Tetrahymena thermophila, a model eukaryote.</title>
        <authorList>
            <person name="Eisen J.A."/>
            <person name="Coyne R.S."/>
            <person name="Wu M."/>
            <person name="Wu D."/>
            <person name="Thiagarajan M."/>
            <person name="Wortman J.R."/>
            <person name="Badger J.H."/>
            <person name="Ren Q."/>
            <person name="Amedeo P."/>
            <person name="Jones K.M."/>
            <person name="Tallon L.J."/>
            <person name="Delcher A.L."/>
            <person name="Salzberg S.L."/>
            <person name="Silva J.C."/>
            <person name="Haas B.J."/>
            <person name="Majoros W.H."/>
            <person name="Farzad M."/>
            <person name="Carlton J.M."/>
            <person name="Smith R.K. Jr."/>
            <person name="Garg J."/>
            <person name="Pearlman R.E."/>
            <person name="Karrer K.M."/>
            <person name="Sun L."/>
            <person name="Manning G."/>
            <person name="Elde N.C."/>
            <person name="Turkewitz A.P."/>
            <person name="Asai D.J."/>
            <person name="Wilkes D.E."/>
            <person name="Wang Y."/>
            <person name="Cai H."/>
            <person name="Collins K."/>
            <person name="Stewart B.A."/>
            <person name="Lee S.R."/>
            <person name="Wilamowska K."/>
            <person name="Weinberg Z."/>
            <person name="Ruzzo W.L."/>
            <person name="Wloga D."/>
            <person name="Gaertig J."/>
            <person name="Frankel J."/>
            <person name="Tsao C.-C."/>
            <person name="Gorovsky M.A."/>
            <person name="Keeling P.J."/>
            <person name="Waller R.F."/>
            <person name="Patron N.J."/>
            <person name="Cherry J.M."/>
            <person name="Stover N.A."/>
            <person name="Krieger C.J."/>
            <person name="del Toro C."/>
            <person name="Ryder H.F."/>
            <person name="Williamson S.C."/>
            <person name="Barbeau R.A."/>
            <person name="Hamilton E.P."/>
            <person name="Orias E."/>
        </authorList>
    </citation>
    <scope>NUCLEOTIDE SEQUENCE [LARGE SCALE GENOMIC DNA]</scope>
    <source>
        <strain evidence="3">SB210</strain>
    </source>
</reference>
<evidence type="ECO:0000313" key="3">
    <source>
        <dbReference type="Proteomes" id="UP000009168"/>
    </source>
</evidence>